<feature type="domain" description="AMP-binding enzyme C-terminal" evidence="3">
    <location>
        <begin position="334"/>
        <end position="408"/>
    </location>
</feature>
<dbReference type="InterPro" id="IPR006162">
    <property type="entry name" value="Ppantetheine_attach_site"/>
</dbReference>
<reference evidence="4 5" key="1">
    <citation type="submission" date="2023-10" db="EMBL/GenBank/DDBJ databases">
        <title>Noviherbaspirillum sp. CPCC 100848 genome assembly.</title>
        <authorList>
            <person name="Li X.Y."/>
            <person name="Fang X.M."/>
        </authorList>
    </citation>
    <scope>NUCLEOTIDE SEQUENCE [LARGE SCALE GENOMIC DNA]</scope>
    <source>
        <strain evidence="4 5">CPCC 100848</strain>
    </source>
</reference>
<comment type="caution">
    <text evidence="4">The sequence shown here is derived from an EMBL/GenBank/DDBJ whole genome shotgun (WGS) entry which is preliminary data.</text>
</comment>
<proteinExistence type="predicted"/>
<dbReference type="EMBL" id="JAWIIV010000063">
    <property type="protein sequence ID" value="MEC4723623.1"/>
    <property type="molecule type" value="Genomic_DNA"/>
</dbReference>
<evidence type="ECO:0000313" key="5">
    <source>
        <dbReference type="Proteomes" id="UP001352263"/>
    </source>
</evidence>
<dbReference type="EC" id="6.2.1.12" evidence="1"/>
<dbReference type="InterPro" id="IPR012743">
    <property type="entry name" value="4_coum_CoA_lig"/>
</dbReference>
<feature type="domain" description="AMP-dependent synthetase/ligase" evidence="2">
    <location>
        <begin position="116"/>
        <end position="261"/>
    </location>
</feature>
<dbReference type="Gene3D" id="3.30.300.30">
    <property type="match status" value="1"/>
</dbReference>
<dbReference type="InterPro" id="IPR045851">
    <property type="entry name" value="AMP-bd_C_sf"/>
</dbReference>
<dbReference type="InterPro" id="IPR000873">
    <property type="entry name" value="AMP-dep_synth/lig_dom"/>
</dbReference>
<dbReference type="InterPro" id="IPR025110">
    <property type="entry name" value="AMP-bd_C"/>
</dbReference>
<dbReference type="Pfam" id="PF13193">
    <property type="entry name" value="AMP-binding_C"/>
    <property type="match status" value="1"/>
</dbReference>
<organism evidence="4 5">
    <name type="scientific">Noviherbaspirillum album</name>
    <dbReference type="NCBI Taxonomy" id="3080276"/>
    <lineage>
        <taxon>Bacteria</taxon>
        <taxon>Pseudomonadati</taxon>
        <taxon>Pseudomonadota</taxon>
        <taxon>Betaproteobacteria</taxon>
        <taxon>Burkholderiales</taxon>
        <taxon>Oxalobacteraceae</taxon>
        <taxon>Noviherbaspirillum</taxon>
    </lineage>
</organism>
<dbReference type="Proteomes" id="UP001352263">
    <property type="component" value="Unassembled WGS sequence"/>
</dbReference>
<dbReference type="PANTHER" id="PTHR43767:SF1">
    <property type="entry name" value="NONRIBOSOMAL PEPTIDE SYNTHASE PES1 (EUROFUNG)-RELATED"/>
    <property type="match status" value="1"/>
</dbReference>
<gene>
    <name evidence="4" type="primary">pcl</name>
    <name evidence="4" type="ORF">RY831_31305</name>
</gene>
<dbReference type="Pfam" id="PF00501">
    <property type="entry name" value="AMP-binding"/>
    <property type="match status" value="1"/>
</dbReference>
<evidence type="ECO:0000256" key="1">
    <source>
        <dbReference type="NCBIfam" id="TIGR02372"/>
    </source>
</evidence>
<dbReference type="SUPFAM" id="SSF56801">
    <property type="entry name" value="Acetyl-CoA synthetase-like"/>
    <property type="match status" value="1"/>
</dbReference>
<dbReference type="GO" id="GO:0016207">
    <property type="term" value="F:4-coumarate-CoA ligase activity"/>
    <property type="evidence" value="ECO:0007669"/>
    <property type="project" value="UniProtKB-EC"/>
</dbReference>
<dbReference type="RefSeq" id="WP_326510234.1">
    <property type="nucleotide sequence ID" value="NZ_JAWIIV010000063.1"/>
</dbReference>
<dbReference type="NCBIfam" id="TIGR02372">
    <property type="entry name" value="4_coum_CoA_lig"/>
    <property type="match status" value="1"/>
</dbReference>
<dbReference type="PROSITE" id="PS00012">
    <property type="entry name" value="PHOSPHOPANTETHEINE"/>
    <property type="match status" value="1"/>
</dbReference>
<keyword evidence="4" id="KW-0436">Ligase</keyword>
<dbReference type="Gene3D" id="3.40.50.12780">
    <property type="entry name" value="N-terminal domain of ligase-like"/>
    <property type="match status" value="1"/>
</dbReference>
<sequence length="425" mass="46453">MHAGLGEASVNVGTWWKDEQALQRFICNLVASELAALRPGGAALPGFPWEAGMHLVDDLGADSLELLAIATALAESLHMQESGFEDYLLARANIGDWVRIAQASLQHFSATLTFRTSGSTGQPKPCRHPLPLLAQEIDELAALFRDRRRILSAVPSHHIYGFLFTILLPHALGIDASQVIDLRGSSPARLARELQDGDLVIGHPEFWRAAARLMGQVPAGVIGVTSTAPCPAEVIRTLEQAGMRRLIQVYGSSETAGIAWRDSATSPYRLFGHWKRSEQQEHQLIRMLPDGQETAYSCQDLLQWAAPREFTPAGRLDNAVQVGGINVFPARIREVLLQHEDVADAAVRLMRPEEGSRLKAFIVPKASGIDQADLQLRLHTWVAQQLTTAERPKAFTFGEHLPKGGMGKDADWIIDPALQPAGGAH</sequence>
<dbReference type="InterPro" id="IPR042099">
    <property type="entry name" value="ANL_N_sf"/>
</dbReference>
<protein>
    <recommendedName>
        <fullName evidence="1">4-coumarate--CoA ligase</fullName>
        <ecNumber evidence="1">6.2.1.12</ecNumber>
    </recommendedName>
</protein>
<keyword evidence="5" id="KW-1185">Reference proteome</keyword>
<evidence type="ECO:0000313" key="4">
    <source>
        <dbReference type="EMBL" id="MEC4723623.1"/>
    </source>
</evidence>
<evidence type="ECO:0000259" key="3">
    <source>
        <dbReference type="Pfam" id="PF13193"/>
    </source>
</evidence>
<dbReference type="PANTHER" id="PTHR43767">
    <property type="entry name" value="LONG-CHAIN-FATTY-ACID--COA LIGASE"/>
    <property type="match status" value="1"/>
</dbReference>
<dbReference type="InterPro" id="IPR050237">
    <property type="entry name" value="ATP-dep_AMP-bd_enzyme"/>
</dbReference>
<evidence type="ECO:0000259" key="2">
    <source>
        <dbReference type="Pfam" id="PF00501"/>
    </source>
</evidence>
<name>A0ABU6JIU6_9BURK</name>
<accession>A0ABU6JIU6</accession>